<name>A0A077EQ02_9FLAO</name>
<evidence type="ECO:0000256" key="7">
    <source>
        <dbReference type="ARBA" id="ARBA00023136"/>
    </source>
</evidence>
<keyword evidence="2 9" id="KW-0813">Transport</keyword>
<dbReference type="Gene3D" id="2.170.130.10">
    <property type="entry name" value="TonB-dependent receptor, plug domain"/>
    <property type="match status" value="1"/>
</dbReference>
<dbReference type="GO" id="GO:0009279">
    <property type="term" value="C:cell outer membrane"/>
    <property type="evidence" value="ECO:0007669"/>
    <property type="project" value="UniProtKB-SubCell"/>
</dbReference>
<dbReference type="EMBL" id="CP007547">
    <property type="protein sequence ID" value="AIL47585.1"/>
    <property type="molecule type" value="Genomic_DNA"/>
</dbReference>
<comment type="subcellular location">
    <subcellularLocation>
        <location evidence="1 9">Cell outer membrane</location>
        <topology evidence="1 9">Multi-pass membrane protein</topology>
    </subcellularLocation>
</comment>
<dbReference type="eggNOG" id="COG4772">
    <property type="taxonomic scope" value="Bacteria"/>
</dbReference>
<dbReference type="InterPro" id="IPR037066">
    <property type="entry name" value="Plug_dom_sf"/>
</dbReference>
<dbReference type="InterPro" id="IPR012910">
    <property type="entry name" value="Plug_dom"/>
</dbReference>
<dbReference type="InterPro" id="IPR010917">
    <property type="entry name" value="TonB_rcpt_CS"/>
</dbReference>
<evidence type="ECO:0000256" key="8">
    <source>
        <dbReference type="ARBA" id="ARBA00023237"/>
    </source>
</evidence>
<keyword evidence="4 9" id="KW-0812">Transmembrane</keyword>
<keyword evidence="7 9" id="KW-0472">Membrane</keyword>
<dbReference type="STRING" id="1338011.BD94_3810"/>
<evidence type="ECO:0000256" key="3">
    <source>
        <dbReference type="ARBA" id="ARBA00022452"/>
    </source>
</evidence>
<reference evidence="11 12" key="1">
    <citation type="journal article" date="2013" name="Lancet">
        <title>First case of E anophelis outbreak in an intensive-care unit.</title>
        <authorList>
            <person name="Teo J."/>
            <person name="Tan S.Y."/>
            <person name="Tay M."/>
            <person name="Ding Y."/>
            <person name="Kjelleberg S."/>
            <person name="Givskov M."/>
            <person name="Lin R.T."/>
            <person name="Yang L."/>
        </authorList>
    </citation>
    <scope>NUCLEOTIDE SEQUENCE [LARGE SCALE GENOMIC DNA]</scope>
    <source>
        <strain evidence="11 12">NUHP1</strain>
    </source>
</reference>
<evidence type="ECO:0000256" key="1">
    <source>
        <dbReference type="ARBA" id="ARBA00004571"/>
    </source>
</evidence>
<dbReference type="GO" id="GO:0015344">
    <property type="term" value="F:siderophore uptake transmembrane transporter activity"/>
    <property type="evidence" value="ECO:0007669"/>
    <property type="project" value="TreeGrafter"/>
</dbReference>
<dbReference type="AlphaFoldDB" id="A0A077EQ02"/>
<dbReference type="InterPro" id="IPR039426">
    <property type="entry name" value="TonB-dep_rcpt-like"/>
</dbReference>
<sequence length="869" mass="96453">MNINFKKPLITALVLSTASVYYAQKTKDSLEKSKSIDEVVLVGRNLTQVAKERKTPVAVSTIKATEIQEKLGNREFPEIMKSTPSVYVTKVGGGFGDSRINMRGFDATNIAVIINGQPVNDMQNGAVYWSNWTGLADIASSIQIQRGLGASKFVVPSVGGTINIVTKATDSEQKAMIKAEAGNDSYSRLSAMYSSGLKNKWGTTVLLSRWQGDGYINGTKGEGYSWFFSVGYKPNEKHAFNIIATGAPQVHDTRRSSATGANVATLRQLDTYGRRYNPQTGMLNGSQFNLAPNFYHKPIASLNWDWTINDALKLSTVVYASWGRGGGGTGLNGTIKNANNQTMNFMNYGPGGDGTINWDMIYRYNRGGLVTDYNGNTFQKGTFTAEPGQPTDYNGRYVTTLNGTSGIVRKQSINAHDWYGAIADLNYKKNNWTFNGGIDLKTYKGALYDIVTDMLGSDAFFVKRTVNSPNGYFVNKIVKPEAITNLNNVQKVSIYNEGLVRWAGAYGMVEYSDEKLSASLQGSVSKQYYKRRDYMLYTPENQETKWYNKTGYIVKGGANYNIDEHHNVFFNTGVISRQPQFNALFPSNQNVYKDAKNERIFSIELGYGFKSRYVDVNINAYRTQWDDRFITRTFNATAGDVANFSQLQLGNSYFYNALNVGQLHQGVELEAKARPFANLKLRGMLSVGNWKYKGDASFNIIDVLSNQEVPGATGTINIKDLKVGDAAQTTASIGADYNITKAFSIDANWEYYDKLYAQFNPINFLTAAARDKGVVKLPSYNLFDVGAAYKFTIDQKRSLTLRVNVYNLFNKYYISELSSNIYTTDKIANGPDAGKTYQEAGRVYQGVADGNTGFLGFGRTWSAAATFRF</sequence>
<dbReference type="Gene3D" id="2.40.170.20">
    <property type="entry name" value="TonB-dependent receptor, beta-barrel domain"/>
    <property type="match status" value="1"/>
</dbReference>
<evidence type="ECO:0000313" key="12">
    <source>
        <dbReference type="Proteomes" id="UP000028933"/>
    </source>
</evidence>
<dbReference type="Pfam" id="PF07715">
    <property type="entry name" value="Plug"/>
    <property type="match status" value="1"/>
</dbReference>
<dbReference type="HOGENOM" id="CLU_016805_0_0_10"/>
<dbReference type="RefSeq" id="WP_009086930.1">
    <property type="nucleotide sequence ID" value="NZ_CP007547.1"/>
</dbReference>
<accession>A0A077EQ02</accession>
<dbReference type="PANTHER" id="PTHR30069">
    <property type="entry name" value="TONB-DEPENDENT OUTER MEMBRANE RECEPTOR"/>
    <property type="match status" value="1"/>
</dbReference>
<dbReference type="PROSITE" id="PS01156">
    <property type="entry name" value="TONB_DEPENDENT_REC_2"/>
    <property type="match status" value="1"/>
</dbReference>
<keyword evidence="6" id="KW-0798">TonB box</keyword>
<dbReference type="SUPFAM" id="SSF56935">
    <property type="entry name" value="Porins"/>
    <property type="match status" value="1"/>
</dbReference>
<dbReference type="PROSITE" id="PS52016">
    <property type="entry name" value="TONB_DEPENDENT_REC_3"/>
    <property type="match status" value="1"/>
</dbReference>
<evidence type="ECO:0000256" key="9">
    <source>
        <dbReference type="PROSITE-ProRule" id="PRU01360"/>
    </source>
</evidence>
<dbReference type="GeneID" id="56684831"/>
<keyword evidence="8 9" id="KW-0998">Cell outer membrane</keyword>
<evidence type="ECO:0000256" key="2">
    <source>
        <dbReference type="ARBA" id="ARBA00022448"/>
    </source>
</evidence>
<dbReference type="KEGG" id="eao:BD94_3810"/>
<dbReference type="Proteomes" id="UP000028933">
    <property type="component" value="Chromosome"/>
</dbReference>
<feature type="domain" description="TonB-dependent receptor plug" evidence="10">
    <location>
        <begin position="52"/>
        <end position="160"/>
    </location>
</feature>
<dbReference type="GO" id="GO:0044718">
    <property type="term" value="P:siderophore transmembrane transport"/>
    <property type="evidence" value="ECO:0007669"/>
    <property type="project" value="TreeGrafter"/>
</dbReference>
<evidence type="ECO:0000313" key="11">
    <source>
        <dbReference type="EMBL" id="AIL47585.1"/>
    </source>
</evidence>
<organism evidence="11 12">
    <name type="scientific">Elizabethkingia anophelis NUHP1</name>
    <dbReference type="NCBI Taxonomy" id="1338011"/>
    <lineage>
        <taxon>Bacteria</taxon>
        <taxon>Pseudomonadati</taxon>
        <taxon>Bacteroidota</taxon>
        <taxon>Flavobacteriia</taxon>
        <taxon>Flavobacteriales</taxon>
        <taxon>Weeksellaceae</taxon>
        <taxon>Elizabethkingia</taxon>
    </lineage>
</organism>
<evidence type="ECO:0000256" key="4">
    <source>
        <dbReference type="ARBA" id="ARBA00022692"/>
    </source>
</evidence>
<evidence type="ECO:0000259" key="10">
    <source>
        <dbReference type="Pfam" id="PF07715"/>
    </source>
</evidence>
<dbReference type="InterPro" id="IPR036942">
    <property type="entry name" value="Beta-barrel_TonB_sf"/>
</dbReference>
<evidence type="ECO:0000256" key="5">
    <source>
        <dbReference type="ARBA" id="ARBA00022729"/>
    </source>
</evidence>
<gene>
    <name evidence="11" type="ORF">BD94_3810</name>
</gene>
<dbReference type="PANTHER" id="PTHR30069:SF39">
    <property type="entry name" value="BLL6183 PROTEIN"/>
    <property type="match status" value="1"/>
</dbReference>
<evidence type="ECO:0000256" key="6">
    <source>
        <dbReference type="ARBA" id="ARBA00023077"/>
    </source>
</evidence>
<comment type="similarity">
    <text evidence="9">Belongs to the TonB-dependent receptor family.</text>
</comment>
<keyword evidence="11" id="KW-0675">Receptor</keyword>
<proteinExistence type="inferred from homology"/>
<keyword evidence="5" id="KW-0732">Signal</keyword>
<keyword evidence="3 9" id="KW-1134">Transmembrane beta strand</keyword>
<protein>
    <submittedName>
        <fullName evidence="11">TonB-dependent receptor</fullName>
    </submittedName>
</protein>